<dbReference type="AlphaFoldDB" id="A0A6A6RDN7"/>
<dbReference type="PANTHER" id="PTHR43798">
    <property type="entry name" value="MONOACYLGLYCEROL LIPASE"/>
    <property type="match status" value="1"/>
</dbReference>
<organism evidence="2 3">
    <name type="scientific">Lophium mytilinum</name>
    <dbReference type="NCBI Taxonomy" id="390894"/>
    <lineage>
        <taxon>Eukaryota</taxon>
        <taxon>Fungi</taxon>
        <taxon>Dikarya</taxon>
        <taxon>Ascomycota</taxon>
        <taxon>Pezizomycotina</taxon>
        <taxon>Dothideomycetes</taxon>
        <taxon>Pleosporomycetidae</taxon>
        <taxon>Mytilinidiales</taxon>
        <taxon>Mytilinidiaceae</taxon>
        <taxon>Lophium</taxon>
    </lineage>
</organism>
<dbReference type="Proteomes" id="UP000799750">
    <property type="component" value="Unassembled WGS sequence"/>
</dbReference>
<keyword evidence="3" id="KW-1185">Reference proteome</keyword>
<evidence type="ECO:0000313" key="3">
    <source>
        <dbReference type="Proteomes" id="UP000799750"/>
    </source>
</evidence>
<dbReference type="Gene3D" id="3.40.50.1820">
    <property type="entry name" value="alpha/beta hydrolase"/>
    <property type="match status" value="1"/>
</dbReference>
<feature type="domain" description="AB hydrolase-1" evidence="1">
    <location>
        <begin position="24"/>
        <end position="128"/>
    </location>
</feature>
<dbReference type="InterPro" id="IPR050266">
    <property type="entry name" value="AB_hydrolase_sf"/>
</dbReference>
<reference evidence="2" key="1">
    <citation type="journal article" date="2020" name="Stud. Mycol.">
        <title>101 Dothideomycetes genomes: a test case for predicting lifestyles and emergence of pathogens.</title>
        <authorList>
            <person name="Haridas S."/>
            <person name="Albert R."/>
            <person name="Binder M."/>
            <person name="Bloem J."/>
            <person name="Labutti K."/>
            <person name="Salamov A."/>
            <person name="Andreopoulos B."/>
            <person name="Baker S."/>
            <person name="Barry K."/>
            <person name="Bills G."/>
            <person name="Bluhm B."/>
            <person name="Cannon C."/>
            <person name="Castanera R."/>
            <person name="Culley D."/>
            <person name="Daum C."/>
            <person name="Ezra D."/>
            <person name="Gonzalez J."/>
            <person name="Henrissat B."/>
            <person name="Kuo A."/>
            <person name="Liang C."/>
            <person name="Lipzen A."/>
            <person name="Lutzoni F."/>
            <person name="Magnuson J."/>
            <person name="Mondo S."/>
            <person name="Nolan M."/>
            <person name="Ohm R."/>
            <person name="Pangilinan J."/>
            <person name="Park H.-J."/>
            <person name="Ramirez L."/>
            <person name="Alfaro M."/>
            <person name="Sun H."/>
            <person name="Tritt A."/>
            <person name="Yoshinaga Y."/>
            <person name="Zwiers L.-H."/>
            <person name="Turgeon B."/>
            <person name="Goodwin S."/>
            <person name="Spatafora J."/>
            <person name="Crous P."/>
            <person name="Grigoriev I."/>
        </authorList>
    </citation>
    <scope>NUCLEOTIDE SEQUENCE</scope>
    <source>
        <strain evidence="2">CBS 269.34</strain>
    </source>
</reference>
<dbReference type="SUPFAM" id="SSF53474">
    <property type="entry name" value="alpha/beta-Hydrolases"/>
    <property type="match status" value="1"/>
</dbReference>
<protein>
    <submittedName>
        <fullName evidence="2">Alpha/beta-hydrolase</fullName>
    </submittedName>
</protein>
<dbReference type="InterPro" id="IPR000639">
    <property type="entry name" value="Epox_hydrolase-like"/>
</dbReference>
<dbReference type="OrthoDB" id="408373at2759"/>
<dbReference type="EMBL" id="MU004181">
    <property type="protein sequence ID" value="KAF2502855.1"/>
    <property type="molecule type" value="Genomic_DNA"/>
</dbReference>
<dbReference type="GO" id="GO:0016787">
    <property type="term" value="F:hydrolase activity"/>
    <property type="evidence" value="ECO:0007669"/>
    <property type="project" value="UniProtKB-KW"/>
</dbReference>
<dbReference type="PRINTS" id="PR00412">
    <property type="entry name" value="EPOXHYDRLASE"/>
</dbReference>
<dbReference type="GO" id="GO:0016020">
    <property type="term" value="C:membrane"/>
    <property type="evidence" value="ECO:0007669"/>
    <property type="project" value="TreeGrafter"/>
</dbReference>
<proteinExistence type="predicted"/>
<gene>
    <name evidence="2" type="ORF">BU16DRAFT_588249</name>
</gene>
<dbReference type="PANTHER" id="PTHR43798:SF33">
    <property type="entry name" value="HYDROLASE, PUTATIVE (AFU_ORTHOLOGUE AFUA_2G14860)-RELATED"/>
    <property type="match status" value="1"/>
</dbReference>
<dbReference type="InterPro" id="IPR029058">
    <property type="entry name" value="AB_hydrolase_fold"/>
</dbReference>
<dbReference type="InterPro" id="IPR000073">
    <property type="entry name" value="AB_hydrolase_1"/>
</dbReference>
<evidence type="ECO:0000259" key="1">
    <source>
        <dbReference type="Pfam" id="PF00561"/>
    </source>
</evidence>
<evidence type="ECO:0000313" key="2">
    <source>
        <dbReference type="EMBL" id="KAF2502855.1"/>
    </source>
</evidence>
<dbReference type="Pfam" id="PF00561">
    <property type="entry name" value="Abhydrolase_1"/>
    <property type="match status" value="1"/>
</dbReference>
<sequence length="268" mass="28848">MPFFQPSILSLFYTDDGPNTTTTPPLLLLHGYLCDSHDWSAQIPALLTAGHRVLALDLRGHGRSTAPPPPYSPHIFAADILALLAHLAIPAVVLVAHSMSTITASILAVEHPDVVRALVLVHPIYGIVGPALGSLLEEMRGEPAQAPEIAARFFAAGMERDGTPAWVRTWNRRRALGSGPEVVVGCMAGLVALDGTVTGQGAEAKGYMRRRRAPRLVVSGVELALAWERELGLKEGDEVKEVKQGTFLHVVEAAVVNGYIIEWLKKIV</sequence>
<name>A0A6A6RDN7_9PEZI</name>
<keyword evidence="2" id="KW-0378">Hydrolase</keyword>
<accession>A0A6A6RDN7</accession>